<evidence type="ECO:0000256" key="3">
    <source>
        <dbReference type="ARBA" id="ARBA00022722"/>
    </source>
</evidence>
<dbReference type="PANTHER" id="PTHR34072:SF52">
    <property type="entry name" value="RIBONUCLEASE H"/>
    <property type="match status" value="1"/>
</dbReference>
<keyword evidence="4" id="KW-0255">Endonuclease</keyword>
<dbReference type="AlphaFoldDB" id="A0A176WIV8"/>
<evidence type="ECO:0000256" key="4">
    <source>
        <dbReference type="ARBA" id="ARBA00022759"/>
    </source>
</evidence>
<dbReference type="Proteomes" id="UP000077202">
    <property type="component" value="Unassembled WGS sequence"/>
</dbReference>
<proteinExistence type="predicted"/>
<evidence type="ECO:0000256" key="1">
    <source>
        <dbReference type="ARBA" id="ARBA00022679"/>
    </source>
</evidence>
<evidence type="ECO:0000256" key="2">
    <source>
        <dbReference type="ARBA" id="ARBA00022695"/>
    </source>
</evidence>
<keyword evidence="6" id="KW-0695">RNA-directed DNA polymerase</keyword>
<keyword evidence="5" id="KW-0378">Hydrolase</keyword>
<gene>
    <name evidence="8" type="ORF">AXG93_86s1000</name>
</gene>
<evidence type="ECO:0000313" key="9">
    <source>
        <dbReference type="Proteomes" id="UP000077202"/>
    </source>
</evidence>
<keyword evidence="2" id="KW-0548">Nucleotidyltransferase</keyword>
<dbReference type="SUPFAM" id="SSF56672">
    <property type="entry name" value="DNA/RNA polymerases"/>
    <property type="match status" value="1"/>
</dbReference>
<evidence type="ECO:0000259" key="7">
    <source>
        <dbReference type="Pfam" id="PF17917"/>
    </source>
</evidence>
<protein>
    <recommendedName>
        <fullName evidence="7">Reverse transcriptase RNase H-like domain-containing protein</fullName>
    </recommendedName>
</protein>
<sequence>MVFAVKKFQHYLLGYKFVFHIDHYAVQHLVKKADLSGQIARWVLLLQEFTFTVQTRKGVHHENKDYLSRLWTQTEEAELADDFLDEQLFQMTFSRDSRLLVAYDVQGYA</sequence>
<name>A0A176WIV8_MARPO</name>
<keyword evidence="9" id="KW-1185">Reference proteome</keyword>
<reference evidence="8" key="1">
    <citation type="submission" date="2016-03" db="EMBL/GenBank/DDBJ databases">
        <title>Mechanisms controlling the formation of the plant cell surface in tip-growing cells are functionally conserved among land plants.</title>
        <authorList>
            <person name="Honkanen S."/>
            <person name="Jones V.A."/>
            <person name="Morieri G."/>
            <person name="Champion C."/>
            <person name="Hetherington A.J."/>
            <person name="Kelly S."/>
            <person name="Saint-Marcoux D."/>
            <person name="Proust H."/>
            <person name="Prescott H."/>
            <person name="Dolan L."/>
        </authorList>
    </citation>
    <scope>NUCLEOTIDE SEQUENCE [LARGE SCALE GENOMIC DNA]</scope>
    <source>
        <tissue evidence="8">Whole gametophyte</tissue>
    </source>
</reference>
<dbReference type="InterPro" id="IPR043502">
    <property type="entry name" value="DNA/RNA_pol_sf"/>
</dbReference>
<dbReference type="GO" id="GO:0004519">
    <property type="term" value="F:endonuclease activity"/>
    <property type="evidence" value="ECO:0007669"/>
    <property type="project" value="UniProtKB-KW"/>
</dbReference>
<accession>A0A176WIV8</accession>
<comment type="caution">
    <text evidence="8">The sequence shown here is derived from an EMBL/GenBank/DDBJ whole genome shotgun (WGS) entry which is preliminary data.</text>
</comment>
<feature type="domain" description="Reverse transcriptase RNase H-like" evidence="7">
    <location>
        <begin position="2"/>
        <end position="49"/>
    </location>
</feature>
<evidence type="ECO:0000313" key="8">
    <source>
        <dbReference type="EMBL" id="OAE32541.1"/>
    </source>
</evidence>
<evidence type="ECO:0000256" key="6">
    <source>
        <dbReference type="ARBA" id="ARBA00022918"/>
    </source>
</evidence>
<dbReference type="InterPro" id="IPR041373">
    <property type="entry name" value="RT_RNaseH"/>
</dbReference>
<dbReference type="Pfam" id="PF17917">
    <property type="entry name" value="RT_RNaseH"/>
    <property type="match status" value="1"/>
</dbReference>
<dbReference type="GO" id="GO:0016787">
    <property type="term" value="F:hydrolase activity"/>
    <property type="evidence" value="ECO:0007669"/>
    <property type="project" value="UniProtKB-KW"/>
</dbReference>
<organism evidence="8 9">
    <name type="scientific">Marchantia polymorpha subsp. ruderalis</name>
    <dbReference type="NCBI Taxonomy" id="1480154"/>
    <lineage>
        <taxon>Eukaryota</taxon>
        <taxon>Viridiplantae</taxon>
        <taxon>Streptophyta</taxon>
        <taxon>Embryophyta</taxon>
        <taxon>Marchantiophyta</taxon>
        <taxon>Marchantiopsida</taxon>
        <taxon>Marchantiidae</taxon>
        <taxon>Marchantiales</taxon>
        <taxon>Marchantiaceae</taxon>
        <taxon>Marchantia</taxon>
    </lineage>
</organism>
<dbReference type="PANTHER" id="PTHR34072">
    <property type="entry name" value="ENZYMATIC POLYPROTEIN-RELATED"/>
    <property type="match status" value="1"/>
</dbReference>
<evidence type="ECO:0000256" key="5">
    <source>
        <dbReference type="ARBA" id="ARBA00022801"/>
    </source>
</evidence>
<keyword evidence="3" id="KW-0540">Nuclease</keyword>
<dbReference type="GO" id="GO:0003964">
    <property type="term" value="F:RNA-directed DNA polymerase activity"/>
    <property type="evidence" value="ECO:0007669"/>
    <property type="project" value="UniProtKB-KW"/>
</dbReference>
<keyword evidence="1" id="KW-0808">Transferase</keyword>
<dbReference type="EMBL" id="LVLJ01000806">
    <property type="protein sequence ID" value="OAE32541.1"/>
    <property type="molecule type" value="Genomic_DNA"/>
</dbReference>